<dbReference type="EMBL" id="LHUJ01000224">
    <property type="protein sequence ID" value="KOR43475.1"/>
    <property type="molecule type" value="Genomic_DNA"/>
</dbReference>
<gene>
    <name evidence="1" type="ORF">ADT25_12750</name>
</gene>
<evidence type="ECO:0000313" key="2">
    <source>
        <dbReference type="Proteomes" id="UP000036790"/>
    </source>
</evidence>
<sequence length="96" mass="10393">MCMATPCGSQYASMGRDSVVRAKAQHLPDWGCLRAMASRCEEMLQHACITRSTRAVETRRTTVRDVLLAALDSTKAMLIAFVSRALGVAAASRSFA</sequence>
<comment type="caution">
    <text evidence="1">The sequence shown here is derived from an EMBL/GenBank/DDBJ whole genome shotgun (WGS) entry which is preliminary data.</text>
</comment>
<evidence type="ECO:0000313" key="1">
    <source>
        <dbReference type="EMBL" id="KOR43475.1"/>
    </source>
</evidence>
<reference evidence="1 2" key="1">
    <citation type="submission" date="2015-07" db="EMBL/GenBank/DDBJ databases">
        <authorList>
            <consortium name="Consortium for Microbial Forensics and Genomics (microFORGE)"/>
            <person name="Knight B.M."/>
            <person name="Roberts D.P."/>
            <person name="Lin D."/>
            <person name="Hari K."/>
            <person name="Fletcher J."/>
            <person name="Melcher U."/>
            <person name="Blagden T."/>
            <person name="Winegar R.A."/>
        </authorList>
    </citation>
    <scope>NUCLEOTIDE SEQUENCE [LARGE SCALE GENOMIC DNA]</scope>
    <source>
        <strain evidence="1 2">X11-5A</strain>
    </source>
</reference>
<name>A0AAP1EYF8_9XANT</name>
<dbReference type="AlphaFoldDB" id="A0AAP1EYF8"/>
<organism evidence="1 2">
    <name type="scientific">Xanthomonas oryzae</name>
    <dbReference type="NCBI Taxonomy" id="347"/>
    <lineage>
        <taxon>Bacteria</taxon>
        <taxon>Pseudomonadati</taxon>
        <taxon>Pseudomonadota</taxon>
        <taxon>Gammaproteobacteria</taxon>
        <taxon>Lysobacterales</taxon>
        <taxon>Lysobacteraceae</taxon>
        <taxon>Xanthomonas</taxon>
    </lineage>
</organism>
<accession>A0AAP1EYF8</accession>
<protein>
    <submittedName>
        <fullName evidence="1">Uncharacterized protein</fullName>
    </submittedName>
</protein>
<proteinExistence type="predicted"/>
<reference evidence="1 2" key="2">
    <citation type="submission" date="2015-09" db="EMBL/GenBank/DDBJ databases">
        <title>Draft genome sequence of Xanthomonas oryzae pv. USA str. X11-5A.</title>
        <authorList>
            <person name="Knight B.M."/>
            <person name="Roberts D.P."/>
            <person name="Lin D."/>
            <person name="Hari K."/>
            <person name="Fletcher J."/>
            <person name="Melcher U."/>
            <person name="Blagden T."/>
            <person name="Winegar R.A."/>
        </authorList>
    </citation>
    <scope>NUCLEOTIDE SEQUENCE [LARGE SCALE GENOMIC DNA]</scope>
    <source>
        <strain evidence="1 2">X11-5A</strain>
    </source>
</reference>
<dbReference type="Proteomes" id="UP000036790">
    <property type="component" value="Unassembled WGS sequence"/>
</dbReference>